<evidence type="ECO:0000256" key="1">
    <source>
        <dbReference type="ARBA" id="ARBA00022723"/>
    </source>
</evidence>
<dbReference type="SMART" id="SM00132">
    <property type="entry name" value="LIM"/>
    <property type="match status" value="1"/>
</dbReference>
<evidence type="ECO:0000259" key="6">
    <source>
        <dbReference type="PROSITE" id="PS50023"/>
    </source>
</evidence>
<feature type="region of interest" description="Disordered" evidence="5">
    <location>
        <begin position="1"/>
        <end position="47"/>
    </location>
</feature>
<dbReference type="Proteomes" id="UP000494165">
    <property type="component" value="Unassembled WGS sequence"/>
</dbReference>
<evidence type="ECO:0000313" key="7">
    <source>
        <dbReference type="EMBL" id="CAB3380322.1"/>
    </source>
</evidence>
<reference evidence="7 8" key="1">
    <citation type="submission" date="2020-04" db="EMBL/GenBank/DDBJ databases">
        <authorList>
            <person name="Alioto T."/>
            <person name="Alioto T."/>
            <person name="Gomez Garrido J."/>
        </authorList>
    </citation>
    <scope>NUCLEOTIDE SEQUENCE [LARGE SCALE GENOMIC DNA]</scope>
</reference>
<dbReference type="InterPro" id="IPR001781">
    <property type="entry name" value="Znf_LIM"/>
</dbReference>
<dbReference type="SUPFAM" id="SSF57716">
    <property type="entry name" value="Glucocorticoid receptor-like (DNA-binding domain)"/>
    <property type="match status" value="2"/>
</dbReference>
<dbReference type="Gene3D" id="2.10.110.10">
    <property type="entry name" value="Cysteine Rich Protein"/>
    <property type="match status" value="1"/>
</dbReference>
<accession>A0A8S1D9C4</accession>
<evidence type="ECO:0000256" key="3">
    <source>
        <dbReference type="ARBA" id="ARBA00023038"/>
    </source>
</evidence>
<keyword evidence="8" id="KW-1185">Reference proteome</keyword>
<feature type="compositionally biased region" description="Polar residues" evidence="5">
    <location>
        <begin position="726"/>
        <end position="736"/>
    </location>
</feature>
<dbReference type="GO" id="GO:0046872">
    <property type="term" value="F:metal ion binding"/>
    <property type="evidence" value="ECO:0007669"/>
    <property type="project" value="UniProtKB-KW"/>
</dbReference>
<evidence type="ECO:0000256" key="4">
    <source>
        <dbReference type="PROSITE-ProRule" id="PRU00125"/>
    </source>
</evidence>
<sequence length="736" mass="84266">MDTENIDDDFQNEAPQEPMPEEKPKKKVKKVKGETKTKKTKSKQKIEKQSISVKSSFSKFDAIEKSSSRIHVRSNDASEAARTFSKQEVDTGSKLCRKCDRQVFQMEQIKAERAVWHKSCFRCKECNKQLSIDTYGSHEGELYCKPHLKELFKPKVVEIEEDINPLRRLKPKMIICENTPEELPPDVVRASEKPDLGLDELGGINIKSRFQVFESSANGKEEDEESTGNKVFVKRSPSILSKLAKFQSKGMNIGVDDDFLNGIPIEDSDSASEGGDLNDDSEDEDGEKRERSHKKVDDVKNMWEMTSQERREVQKAERKEEMQKLRSKLLMGKCDRVKEMYAQAVQDSSSQKAPSKAAEELEIIQAQARALRERFERGEITNADEDDDEDQKKDKNGELEGVEFVTSKKSRSLFLEMESAAKQPNQPPPKLRTPTTPSAKISFLRNSLIANDEDIVKSSDKISDVDVETETITSRFKFFEQYQQNQPDKPKKVFRITPPRDGVVKEGSPDRPIYRDDDVAREADRPMEEELVRSQTASRMLNLFRQMEMEGSRENVPAGPKPLKRFTPPPDYRPDASDESDEEESEEEEDGDEEEEEEDEDRIPGVIRASDKIEDDFLKSARNAAHARTLRAKFERWENKERENEDDEDENRDEMCERESLESTANLRAMFESMNKPTNHGVLTRETPRVNRFVTDEPQTADLLLFDLEVSSAALEEENPAPTSPPVTNQLIDLLD</sequence>
<feature type="region of interest" description="Disordered" evidence="5">
    <location>
        <begin position="375"/>
        <end position="437"/>
    </location>
</feature>
<feature type="compositionally biased region" description="Acidic residues" evidence="5">
    <location>
        <begin position="577"/>
        <end position="601"/>
    </location>
</feature>
<feature type="region of interest" description="Disordered" evidence="5">
    <location>
        <begin position="483"/>
        <end position="662"/>
    </location>
</feature>
<dbReference type="CDD" id="cd09445">
    <property type="entry name" value="LIM_Mical_like_2"/>
    <property type="match status" value="1"/>
</dbReference>
<dbReference type="AlphaFoldDB" id="A0A8S1D9C4"/>
<feature type="compositionally biased region" description="Basic and acidic residues" evidence="5">
    <location>
        <begin position="632"/>
        <end position="643"/>
    </location>
</feature>
<name>A0A8S1D9C4_9INSE</name>
<gene>
    <name evidence="7" type="ORF">CLODIP_2_CD14616</name>
</gene>
<keyword evidence="3 4" id="KW-0440">LIM domain</keyword>
<feature type="compositionally biased region" description="Basic and acidic residues" evidence="5">
    <location>
        <begin position="286"/>
        <end position="321"/>
    </location>
</feature>
<evidence type="ECO:0000313" key="8">
    <source>
        <dbReference type="Proteomes" id="UP000494165"/>
    </source>
</evidence>
<comment type="caution">
    <text evidence="7">The sequence shown here is derived from an EMBL/GenBank/DDBJ whole genome shotgun (WGS) entry which is preliminary data.</text>
</comment>
<dbReference type="PROSITE" id="PS50023">
    <property type="entry name" value="LIM_DOMAIN_2"/>
    <property type="match status" value="1"/>
</dbReference>
<evidence type="ECO:0000256" key="5">
    <source>
        <dbReference type="SAM" id="MobiDB-lite"/>
    </source>
</evidence>
<feature type="domain" description="LIM zinc-binding" evidence="6">
    <location>
        <begin position="94"/>
        <end position="154"/>
    </location>
</feature>
<organism evidence="7 8">
    <name type="scientific">Cloeon dipterum</name>
    <dbReference type="NCBI Taxonomy" id="197152"/>
    <lineage>
        <taxon>Eukaryota</taxon>
        <taxon>Metazoa</taxon>
        <taxon>Ecdysozoa</taxon>
        <taxon>Arthropoda</taxon>
        <taxon>Hexapoda</taxon>
        <taxon>Insecta</taxon>
        <taxon>Pterygota</taxon>
        <taxon>Palaeoptera</taxon>
        <taxon>Ephemeroptera</taxon>
        <taxon>Pisciforma</taxon>
        <taxon>Baetidae</taxon>
        <taxon>Cloeon</taxon>
    </lineage>
</organism>
<keyword evidence="2 4" id="KW-0862">Zinc</keyword>
<protein>
    <recommendedName>
        <fullName evidence="6">LIM zinc-binding domain-containing protein</fullName>
    </recommendedName>
</protein>
<dbReference type="OrthoDB" id="25654at2759"/>
<feature type="compositionally biased region" description="Acidic residues" evidence="5">
    <location>
        <begin position="266"/>
        <end position="285"/>
    </location>
</feature>
<feature type="compositionally biased region" description="Basic and acidic residues" evidence="5">
    <location>
        <begin position="609"/>
        <end position="619"/>
    </location>
</feature>
<dbReference type="EMBL" id="CADEPI010000205">
    <property type="protein sequence ID" value="CAB3380322.1"/>
    <property type="molecule type" value="Genomic_DNA"/>
</dbReference>
<feature type="compositionally biased region" description="Basic and acidic residues" evidence="5">
    <location>
        <begin position="502"/>
        <end position="532"/>
    </location>
</feature>
<proteinExistence type="predicted"/>
<keyword evidence="1 4" id="KW-0479">Metal-binding</keyword>
<dbReference type="Pfam" id="PF00412">
    <property type="entry name" value="LIM"/>
    <property type="match status" value="1"/>
</dbReference>
<feature type="compositionally biased region" description="Acidic residues" evidence="5">
    <location>
        <begin position="1"/>
        <end position="11"/>
    </location>
</feature>
<dbReference type="PANTHER" id="PTHR24206">
    <property type="entry name" value="OS06G0237300 PROTEIN"/>
    <property type="match status" value="1"/>
</dbReference>
<feature type="region of interest" description="Disordered" evidence="5">
    <location>
        <begin position="715"/>
        <end position="736"/>
    </location>
</feature>
<dbReference type="PROSITE" id="PS00478">
    <property type="entry name" value="LIM_DOMAIN_1"/>
    <property type="match status" value="1"/>
</dbReference>
<evidence type="ECO:0000256" key="2">
    <source>
        <dbReference type="ARBA" id="ARBA00022833"/>
    </source>
</evidence>
<feature type="region of interest" description="Disordered" evidence="5">
    <location>
        <begin position="264"/>
        <end position="321"/>
    </location>
</feature>